<evidence type="ECO:0000313" key="15">
    <source>
        <dbReference type="Proteomes" id="UP000574717"/>
    </source>
</evidence>
<dbReference type="InterPro" id="IPR001412">
    <property type="entry name" value="aa-tRNA-synth_I_CS"/>
</dbReference>
<dbReference type="InterPro" id="IPR002942">
    <property type="entry name" value="S4_RNA-bd"/>
</dbReference>
<dbReference type="SUPFAM" id="SSF52374">
    <property type="entry name" value="Nucleotidylyl transferase"/>
    <property type="match status" value="1"/>
</dbReference>
<dbReference type="InterPro" id="IPR002307">
    <property type="entry name" value="Tyr-tRNA-ligase"/>
</dbReference>
<dbReference type="PRINTS" id="PR01040">
    <property type="entry name" value="TRNASYNTHTYR"/>
</dbReference>
<evidence type="ECO:0000256" key="9">
    <source>
        <dbReference type="ARBA" id="ARBA00048248"/>
    </source>
</evidence>
<keyword evidence="4 10" id="KW-0547">Nucleotide-binding</keyword>
<evidence type="ECO:0000256" key="6">
    <source>
        <dbReference type="ARBA" id="ARBA00022884"/>
    </source>
</evidence>
<evidence type="ECO:0000256" key="8">
    <source>
        <dbReference type="ARBA" id="ARBA00023146"/>
    </source>
</evidence>
<dbReference type="PANTHER" id="PTHR11766">
    <property type="entry name" value="TYROSYL-TRNA SYNTHETASE"/>
    <property type="match status" value="1"/>
</dbReference>
<keyword evidence="6 11" id="KW-0694">RNA-binding</keyword>
<comment type="subcellular location">
    <subcellularLocation>
        <location evidence="10">Cytoplasm</location>
    </subcellularLocation>
</comment>
<keyword evidence="3 10" id="KW-0436">Ligase</keyword>
<accession>A0A6V8NGY1</accession>
<dbReference type="GO" id="GO:0005524">
    <property type="term" value="F:ATP binding"/>
    <property type="evidence" value="ECO:0007669"/>
    <property type="project" value="UniProtKB-UniRule"/>
</dbReference>
<reference evidence="15 16" key="1">
    <citation type="journal article" date="2020" name="Front. Microbiol.">
        <title>Single-cell genomics of novel Actinobacteria with the Wood-Ljungdahl pathway discovered in a serpentinizing system.</title>
        <authorList>
            <person name="Merino N."/>
            <person name="Kawai M."/>
            <person name="Boyd E.S."/>
            <person name="Colman D.R."/>
            <person name="McGlynn S.E."/>
            <person name="Nealson K.H."/>
            <person name="Kurokawa K."/>
            <person name="Hongoh Y."/>
        </authorList>
    </citation>
    <scope>NUCLEOTIDE SEQUENCE [LARGE SCALE GENOMIC DNA]</scope>
    <source>
        <strain evidence="13 15">S03</strain>
        <strain evidence="14 16">S34</strain>
    </source>
</reference>
<dbReference type="RefSeq" id="WP_258188992.1">
    <property type="nucleotide sequence ID" value="NZ_BLRU01000098.1"/>
</dbReference>
<evidence type="ECO:0000313" key="14">
    <source>
        <dbReference type="EMBL" id="GFP30748.1"/>
    </source>
</evidence>
<feature type="short sequence motif" description="'HIGH' region" evidence="10">
    <location>
        <begin position="47"/>
        <end position="56"/>
    </location>
</feature>
<name>A0A6V8NGY1_9ACTN</name>
<evidence type="ECO:0000256" key="1">
    <source>
        <dbReference type="ARBA" id="ARBA00011738"/>
    </source>
</evidence>
<dbReference type="GO" id="GO:0006437">
    <property type="term" value="P:tyrosyl-tRNA aminoacylation"/>
    <property type="evidence" value="ECO:0007669"/>
    <property type="project" value="UniProtKB-UniRule"/>
</dbReference>
<dbReference type="FunFam" id="3.40.50.620:FF:000061">
    <property type="entry name" value="Tyrosine--tRNA ligase"/>
    <property type="match status" value="1"/>
</dbReference>
<dbReference type="HAMAP" id="MF_02007">
    <property type="entry name" value="Tyr_tRNA_synth_type2"/>
    <property type="match status" value="1"/>
</dbReference>
<evidence type="ECO:0000256" key="5">
    <source>
        <dbReference type="ARBA" id="ARBA00022840"/>
    </source>
</evidence>
<keyword evidence="8 10" id="KW-0030">Aminoacyl-tRNA synthetase</keyword>
<dbReference type="EMBL" id="BLRU01000098">
    <property type="protein sequence ID" value="GFP19559.1"/>
    <property type="molecule type" value="Genomic_DNA"/>
</dbReference>
<feature type="domain" description="RNA-binding S4" evidence="12">
    <location>
        <begin position="347"/>
        <end position="407"/>
    </location>
</feature>
<keyword evidence="5 10" id="KW-0067">ATP-binding</keyword>
<evidence type="ECO:0000259" key="12">
    <source>
        <dbReference type="SMART" id="SM00363"/>
    </source>
</evidence>
<dbReference type="SMART" id="SM00363">
    <property type="entry name" value="S4"/>
    <property type="match status" value="1"/>
</dbReference>
<dbReference type="Proteomes" id="UP000574717">
    <property type="component" value="Unassembled WGS sequence"/>
</dbReference>
<feature type="short sequence motif" description="'KMSKS' region" evidence="10">
    <location>
        <begin position="231"/>
        <end position="235"/>
    </location>
</feature>
<dbReference type="Gene3D" id="3.10.290.10">
    <property type="entry name" value="RNA-binding S4 domain"/>
    <property type="match status" value="1"/>
</dbReference>
<dbReference type="AlphaFoldDB" id="A0A6V8NGY1"/>
<dbReference type="EC" id="6.1.1.1" evidence="10"/>
<dbReference type="Pfam" id="PF00579">
    <property type="entry name" value="tRNA-synt_1b"/>
    <property type="match status" value="1"/>
</dbReference>
<evidence type="ECO:0000256" key="3">
    <source>
        <dbReference type="ARBA" id="ARBA00022598"/>
    </source>
</evidence>
<dbReference type="CDD" id="cd00165">
    <property type="entry name" value="S4"/>
    <property type="match status" value="1"/>
</dbReference>
<proteinExistence type="inferred from homology"/>
<dbReference type="GO" id="GO:0003723">
    <property type="term" value="F:RNA binding"/>
    <property type="evidence" value="ECO:0007669"/>
    <property type="project" value="UniProtKB-KW"/>
</dbReference>
<dbReference type="EMBL" id="BLRZ01000098">
    <property type="protein sequence ID" value="GFP30748.1"/>
    <property type="molecule type" value="Genomic_DNA"/>
</dbReference>
<dbReference type="Gene3D" id="3.40.50.620">
    <property type="entry name" value="HUPs"/>
    <property type="match status" value="1"/>
</dbReference>
<comment type="similarity">
    <text evidence="10">Belongs to the class-I aminoacyl-tRNA synthetase family. TyrS type 2 subfamily.</text>
</comment>
<dbReference type="PROSITE" id="PS00178">
    <property type="entry name" value="AA_TRNA_LIGASE_I"/>
    <property type="match status" value="1"/>
</dbReference>
<dbReference type="FunFam" id="3.10.290.10:FF:000022">
    <property type="entry name" value="Tyrosine--tRNA ligase"/>
    <property type="match status" value="1"/>
</dbReference>
<dbReference type="InterPro" id="IPR002305">
    <property type="entry name" value="aa-tRNA-synth_Ic"/>
</dbReference>
<comment type="function">
    <text evidence="10">Catalyzes the attachment of tyrosine to tRNA(Tyr) in a two-step reaction: tyrosine is first activated by ATP to form Tyr-AMP and then transferred to the acceptor end of tRNA(Tyr).</text>
</comment>
<feature type="binding site" evidence="10">
    <location>
        <position position="234"/>
    </location>
    <ligand>
        <name>ATP</name>
        <dbReference type="ChEBI" id="CHEBI:30616"/>
    </ligand>
</feature>
<evidence type="ECO:0000256" key="10">
    <source>
        <dbReference type="HAMAP-Rule" id="MF_02007"/>
    </source>
</evidence>
<evidence type="ECO:0000256" key="7">
    <source>
        <dbReference type="ARBA" id="ARBA00022917"/>
    </source>
</evidence>
<evidence type="ECO:0000313" key="16">
    <source>
        <dbReference type="Proteomes" id="UP000588083"/>
    </source>
</evidence>
<keyword evidence="2 10" id="KW-0963">Cytoplasm</keyword>
<dbReference type="Proteomes" id="UP000588083">
    <property type="component" value="Unassembled WGS sequence"/>
</dbReference>
<dbReference type="InterPro" id="IPR014729">
    <property type="entry name" value="Rossmann-like_a/b/a_fold"/>
</dbReference>
<keyword evidence="7 10" id="KW-0648">Protein biosynthesis</keyword>
<dbReference type="Pfam" id="PF01479">
    <property type="entry name" value="S4"/>
    <property type="match status" value="1"/>
</dbReference>
<sequence>MEAEIKGQLEVIKSRAVELISEEELAKKLAGSLRYNRPLKIKLGVDPTAPDIHLGHCVVLEKLREFQDLGHVAILIIGDYTARIGDPSGRSEARPLLKPEEIERNARTYVEQVFKILDEDKTRILFNSQWLEPLKLEDIILLSSKFTLARLLERDDFQKRFRSGLPISLLEFLYPIMQAYDSVAIGADVELGGTEQKFNLLVGRDLQREYGQEPQIILTMPLLVGTDGVNKMSKSLGNYIGVSEEPQEIFGKVMSIPDSVIIDYLELTTDLDPQEILRLKKGMDEGSLNPGDVKRMLSRKIVQRFYSEEKAREAEREFNQIFRDHELPSHIPELFLSSVIDLSDGKIWIVQLLRKAGLANTNSEARRLVEQGGVKINGETVADVELELNQDQLKRSILQVGKRRFVRLI</sequence>
<dbReference type="InterPro" id="IPR036986">
    <property type="entry name" value="S4_RNA-bd_sf"/>
</dbReference>
<organism evidence="13 15">
    <name type="scientific">Candidatus Hakubella thermalkaliphila</name>
    <dbReference type="NCBI Taxonomy" id="2754717"/>
    <lineage>
        <taxon>Bacteria</taxon>
        <taxon>Bacillati</taxon>
        <taxon>Actinomycetota</taxon>
        <taxon>Actinomycetota incertae sedis</taxon>
        <taxon>Candidatus Hakubellales</taxon>
        <taxon>Candidatus Hakubellaceae</taxon>
        <taxon>Candidatus Hakubella</taxon>
    </lineage>
</organism>
<dbReference type="SUPFAM" id="SSF55174">
    <property type="entry name" value="Alpha-L RNA-binding motif"/>
    <property type="match status" value="1"/>
</dbReference>
<dbReference type="GO" id="GO:0005829">
    <property type="term" value="C:cytosol"/>
    <property type="evidence" value="ECO:0007669"/>
    <property type="project" value="TreeGrafter"/>
</dbReference>
<dbReference type="InterPro" id="IPR024088">
    <property type="entry name" value="Tyr-tRNA-ligase_bac-type"/>
</dbReference>
<evidence type="ECO:0000256" key="4">
    <source>
        <dbReference type="ARBA" id="ARBA00022741"/>
    </source>
</evidence>
<comment type="catalytic activity">
    <reaction evidence="9 10">
        <text>tRNA(Tyr) + L-tyrosine + ATP = L-tyrosyl-tRNA(Tyr) + AMP + diphosphate + H(+)</text>
        <dbReference type="Rhea" id="RHEA:10220"/>
        <dbReference type="Rhea" id="RHEA-COMP:9706"/>
        <dbReference type="Rhea" id="RHEA-COMP:9707"/>
        <dbReference type="ChEBI" id="CHEBI:15378"/>
        <dbReference type="ChEBI" id="CHEBI:30616"/>
        <dbReference type="ChEBI" id="CHEBI:33019"/>
        <dbReference type="ChEBI" id="CHEBI:58315"/>
        <dbReference type="ChEBI" id="CHEBI:78442"/>
        <dbReference type="ChEBI" id="CHEBI:78536"/>
        <dbReference type="ChEBI" id="CHEBI:456215"/>
        <dbReference type="EC" id="6.1.1.1"/>
    </reaction>
</comment>
<dbReference type="NCBIfam" id="TIGR00234">
    <property type="entry name" value="tyrS"/>
    <property type="match status" value="1"/>
</dbReference>
<protein>
    <recommendedName>
        <fullName evidence="10">Tyrosine--tRNA ligase</fullName>
        <ecNumber evidence="10">6.1.1.1</ecNumber>
    </recommendedName>
    <alternativeName>
        <fullName evidence="10">Tyrosyl-tRNA synthetase</fullName>
        <shortName evidence="10">TyrRS</shortName>
    </alternativeName>
</protein>
<dbReference type="PROSITE" id="PS50889">
    <property type="entry name" value="S4"/>
    <property type="match status" value="1"/>
</dbReference>
<comment type="caution">
    <text evidence="13">The sequence shown here is derived from an EMBL/GenBank/DDBJ whole genome shotgun (WGS) entry which is preliminary data.</text>
</comment>
<evidence type="ECO:0000256" key="2">
    <source>
        <dbReference type="ARBA" id="ARBA00022490"/>
    </source>
</evidence>
<evidence type="ECO:0000256" key="11">
    <source>
        <dbReference type="PROSITE-ProRule" id="PRU00182"/>
    </source>
</evidence>
<gene>
    <name evidence="10" type="primary">tyrS</name>
    <name evidence="13" type="ORF">HKBW3S03_01064</name>
    <name evidence="14" type="ORF">HKBW3S34_01667</name>
</gene>
<dbReference type="CDD" id="cd00805">
    <property type="entry name" value="TyrRS_core"/>
    <property type="match status" value="1"/>
</dbReference>
<evidence type="ECO:0000313" key="13">
    <source>
        <dbReference type="EMBL" id="GFP19559.1"/>
    </source>
</evidence>
<dbReference type="GO" id="GO:0004831">
    <property type="term" value="F:tyrosine-tRNA ligase activity"/>
    <property type="evidence" value="ECO:0007669"/>
    <property type="project" value="UniProtKB-UniRule"/>
</dbReference>
<dbReference type="PANTHER" id="PTHR11766:SF1">
    <property type="entry name" value="TYROSINE--TRNA LIGASE"/>
    <property type="match status" value="1"/>
</dbReference>
<keyword evidence="16" id="KW-1185">Reference proteome</keyword>
<dbReference type="Gene3D" id="1.10.240.10">
    <property type="entry name" value="Tyrosyl-Transfer RNA Synthetase"/>
    <property type="match status" value="1"/>
</dbReference>
<dbReference type="InterPro" id="IPR024108">
    <property type="entry name" value="Tyr-tRNA-ligase_bac_2"/>
</dbReference>
<comment type="subunit">
    <text evidence="1 10">Homodimer.</text>
</comment>